<dbReference type="PANTHER" id="PTHR30561">
    <property type="entry name" value="SMR FAMILY PROTON-DEPENDENT DRUG EFFLUX TRANSPORTER SUGE"/>
    <property type="match status" value="1"/>
</dbReference>
<feature type="transmembrane region" description="Helical" evidence="10">
    <location>
        <begin position="27"/>
        <end position="47"/>
    </location>
</feature>
<evidence type="ECO:0000256" key="9">
    <source>
        <dbReference type="RuleBase" id="RU003942"/>
    </source>
</evidence>
<dbReference type="Proteomes" id="UP001169823">
    <property type="component" value="Unassembled WGS sequence"/>
</dbReference>
<gene>
    <name evidence="11" type="ORF">Q4494_05795</name>
</gene>
<accession>A0AAW7XQH4</accession>
<keyword evidence="5 10" id="KW-1133">Transmembrane helix</keyword>
<comment type="subcellular location">
    <subcellularLocation>
        <location evidence="1 9">Cell membrane</location>
        <topology evidence="1 9">Multi-pass membrane protein</topology>
    </subcellularLocation>
</comment>
<evidence type="ECO:0000256" key="8">
    <source>
        <dbReference type="ARBA" id="ARBA00039168"/>
    </source>
</evidence>
<feature type="transmembrane region" description="Helical" evidence="10">
    <location>
        <begin position="59"/>
        <end position="78"/>
    </location>
</feature>
<dbReference type="RefSeq" id="WP_216045879.1">
    <property type="nucleotide sequence ID" value="NZ_JAHKPE010000031.1"/>
</dbReference>
<keyword evidence="3" id="KW-1003">Cell membrane</keyword>
<evidence type="ECO:0000256" key="2">
    <source>
        <dbReference type="ARBA" id="ARBA00022448"/>
    </source>
</evidence>
<dbReference type="GO" id="GO:0022857">
    <property type="term" value="F:transmembrane transporter activity"/>
    <property type="evidence" value="ECO:0007669"/>
    <property type="project" value="InterPro"/>
</dbReference>
<keyword evidence="6 10" id="KW-0472">Membrane</keyword>
<evidence type="ECO:0000256" key="4">
    <source>
        <dbReference type="ARBA" id="ARBA00022692"/>
    </source>
</evidence>
<comment type="caution">
    <text evidence="11">The sequence shown here is derived from an EMBL/GenBank/DDBJ whole genome shotgun (WGS) entry which is preliminary data.</text>
</comment>
<dbReference type="GO" id="GO:1990961">
    <property type="term" value="P:xenobiotic detoxification by transmembrane export across the plasma membrane"/>
    <property type="evidence" value="ECO:0007669"/>
    <property type="project" value="UniProtKB-ARBA"/>
</dbReference>
<dbReference type="AlphaFoldDB" id="A0AAW7XQH4"/>
<dbReference type="GO" id="GO:0005886">
    <property type="term" value="C:plasma membrane"/>
    <property type="evidence" value="ECO:0007669"/>
    <property type="project" value="UniProtKB-SubCell"/>
</dbReference>
<evidence type="ECO:0000313" key="11">
    <source>
        <dbReference type="EMBL" id="MDO6456587.1"/>
    </source>
</evidence>
<dbReference type="FunFam" id="1.10.3730.20:FF:000001">
    <property type="entry name" value="Quaternary ammonium compound resistance transporter SugE"/>
    <property type="match status" value="1"/>
</dbReference>
<dbReference type="Pfam" id="PF00893">
    <property type="entry name" value="Multi_Drug_Res"/>
    <property type="match status" value="1"/>
</dbReference>
<dbReference type="PANTHER" id="PTHR30561:SF0">
    <property type="entry name" value="GUANIDINIUM EXPORTER"/>
    <property type="match status" value="1"/>
</dbReference>
<evidence type="ECO:0000256" key="3">
    <source>
        <dbReference type="ARBA" id="ARBA00022475"/>
    </source>
</evidence>
<evidence type="ECO:0000256" key="1">
    <source>
        <dbReference type="ARBA" id="ARBA00004651"/>
    </source>
</evidence>
<protein>
    <recommendedName>
        <fullName evidence="8">Guanidinium exporter</fullName>
    </recommendedName>
</protein>
<dbReference type="InterPro" id="IPR045324">
    <property type="entry name" value="Small_multidrug_res"/>
</dbReference>
<organism evidence="11 12">
    <name type="scientific">Celeribacter halophilus</name>
    <dbReference type="NCBI Taxonomy" id="576117"/>
    <lineage>
        <taxon>Bacteria</taxon>
        <taxon>Pseudomonadati</taxon>
        <taxon>Pseudomonadota</taxon>
        <taxon>Alphaproteobacteria</taxon>
        <taxon>Rhodobacterales</taxon>
        <taxon>Roseobacteraceae</taxon>
        <taxon>Celeribacter</taxon>
    </lineage>
</organism>
<evidence type="ECO:0000256" key="10">
    <source>
        <dbReference type="SAM" id="Phobius"/>
    </source>
</evidence>
<keyword evidence="4 9" id="KW-0812">Transmembrane</keyword>
<evidence type="ECO:0000256" key="7">
    <source>
        <dbReference type="ARBA" id="ARBA00038151"/>
    </source>
</evidence>
<dbReference type="EMBL" id="JAUOPJ010000004">
    <property type="protein sequence ID" value="MDO6456587.1"/>
    <property type="molecule type" value="Genomic_DNA"/>
</dbReference>
<evidence type="ECO:0000256" key="5">
    <source>
        <dbReference type="ARBA" id="ARBA00022989"/>
    </source>
</evidence>
<dbReference type="InterPro" id="IPR000390">
    <property type="entry name" value="Small_drug/metabolite_transptr"/>
</dbReference>
<reference evidence="11" key="1">
    <citation type="submission" date="2023-07" db="EMBL/GenBank/DDBJ databases">
        <title>Genome content predicts the carbon catabolic preferences of heterotrophic bacteria.</title>
        <authorList>
            <person name="Gralka M."/>
        </authorList>
    </citation>
    <scope>NUCLEOTIDE SEQUENCE</scope>
    <source>
        <strain evidence="11">I2M02</strain>
    </source>
</reference>
<sequence>MAWVLLTIAGLLEVVWATAMKSSNGFSVFWPSVLTVVAMLASFGLLSVAMKSLPLGTSYMVWVGIGAIGAFIAGIILHGEALNLSRIAAAALIVAGMGLMKIST</sequence>
<name>A0AAW7XQH4_9RHOB</name>
<keyword evidence="2" id="KW-0813">Transport</keyword>
<evidence type="ECO:0000313" key="12">
    <source>
        <dbReference type="Proteomes" id="UP001169823"/>
    </source>
</evidence>
<feature type="transmembrane region" description="Helical" evidence="10">
    <location>
        <begin position="84"/>
        <end position="102"/>
    </location>
</feature>
<proteinExistence type="inferred from homology"/>
<comment type="similarity">
    <text evidence="7">Belongs to the drug/metabolite transporter (DMT) superfamily. Small multidrug resistance (SMR) (TC 2.A.7.1) family. Gdx/SugE subfamily.</text>
</comment>
<evidence type="ECO:0000256" key="6">
    <source>
        <dbReference type="ARBA" id="ARBA00023136"/>
    </source>
</evidence>